<gene>
    <name evidence="3" type="ORF">GCM10007036_05800</name>
</gene>
<keyword evidence="4" id="KW-1185">Reference proteome</keyword>
<evidence type="ECO:0000256" key="1">
    <source>
        <dbReference type="SAM" id="Phobius"/>
    </source>
</evidence>
<evidence type="ECO:0000259" key="2">
    <source>
        <dbReference type="Pfam" id="PF07331"/>
    </source>
</evidence>
<dbReference type="Pfam" id="PF07331">
    <property type="entry name" value="TctB"/>
    <property type="match status" value="1"/>
</dbReference>
<dbReference type="AlphaFoldDB" id="A0A917I3A8"/>
<reference evidence="3" key="1">
    <citation type="journal article" date="2014" name="Int. J. Syst. Evol. Microbiol.">
        <title>Complete genome sequence of Corynebacterium casei LMG S-19264T (=DSM 44701T), isolated from a smear-ripened cheese.</title>
        <authorList>
            <consortium name="US DOE Joint Genome Institute (JGI-PGF)"/>
            <person name="Walter F."/>
            <person name="Albersmeier A."/>
            <person name="Kalinowski J."/>
            <person name="Ruckert C."/>
        </authorList>
    </citation>
    <scope>NUCLEOTIDE SEQUENCE</scope>
    <source>
        <strain evidence="3">CGMCC 1.12214</strain>
    </source>
</reference>
<feature type="transmembrane region" description="Helical" evidence="1">
    <location>
        <begin position="91"/>
        <end position="116"/>
    </location>
</feature>
<feature type="transmembrane region" description="Helical" evidence="1">
    <location>
        <begin position="128"/>
        <end position="149"/>
    </location>
</feature>
<dbReference type="Proteomes" id="UP000603912">
    <property type="component" value="Unassembled WGS sequence"/>
</dbReference>
<dbReference type="RefSeq" id="WP_188516220.1">
    <property type="nucleotide sequence ID" value="NZ_BMES01000001.1"/>
</dbReference>
<comment type="caution">
    <text evidence="3">The sequence shown here is derived from an EMBL/GenBank/DDBJ whole genome shotgun (WGS) entry which is preliminary data.</text>
</comment>
<feature type="transmembrane region" description="Helical" evidence="1">
    <location>
        <begin position="7"/>
        <end position="26"/>
    </location>
</feature>
<name>A0A917I3A8_9HYPH</name>
<protein>
    <recommendedName>
        <fullName evidence="2">DUF1468 domain-containing protein</fullName>
    </recommendedName>
</protein>
<evidence type="ECO:0000313" key="4">
    <source>
        <dbReference type="Proteomes" id="UP000603912"/>
    </source>
</evidence>
<sequence>MHKDIQSGLVVAAVGFLYLWGLRGISETTLSDEVGPTGIPYLLGIGLALTGLLIAARGALVARKAQPAVAAAPAPDDDEEADAPAWRAMSFLGLGVLFIGAAWLAGYVAAGIVLLAATATFEGIRPSARLAVLAVVGAVGFWIVFVKLLGIDLPHGVLFGG</sequence>
<organism evidence="3 4">
    <name type="scientific">Alsobacter metallidurans</name>
    <dbReference type="NCBI Taxonomy" id="340221"/>
    <lineage>
        <taxon>Bacteria</taxon>
        <taxon>Pseudomonadati</taxon>
        <taxon>Pseudomonadota</taxon>
        <taxon>Alphaproteobacteria</taxon>
        <taxon>Hyphomicrobiales</taxon>
        <taxon>Alsobacteraceae</taxon>
        <taxon>Alsobacter</taxon>
    </lineage>
</organism>
<dbReference type="EMBL" id="BMES01000001">
    <property type="protein sequence ID" value="GGH09641.1"/>
    <property type="molecule type" value="Genomic_DNA"/>
</dbReference>
<reference evidence="3" key="2">
    <citation type="submission" date="2020-09" db="EMBL/GenBank/DDBJ databases">
        <authorList>
            <person name="Sun Q."/>
            <person name="Zhou Y."/>
        </authorList>
    </citation>
    <scope>NUCLEOTIDE SEQUENCE</scope>
    <source>
        <strain evidence="3">CGMCC 1.12214</strain>
    </source>
</reference>
<keyword evidence="1" id="KW-1133">Transmembrane helix</keyword>
<keyword evidence="1" id="KW-0812">Transmembrane</keyword>
<dbReference type="InterPro" id="IPR009936">
    <property type="entry name" value="DUF1468"/>
</dbReference>
<feature type="domain" description="DUF1468" evidence="2">
    <location>
        <begin position="8"/>
        <end position="154"/>
    </location>
</feature>
<feature type="transmembrane region" description="Helical" evidence="1">
    <location>
        <begin position="38"/>
        <end position="56"/>
    </location>
</feature>
<proteinExistence type="predicted"/>
<accession>A0A917I3A8</accession>
<evidence type="ECO:0000313" key="3">
    <source>
        <dbReference type="EMBL" id="GGH09641.1"/>
    </source>
</evidence>
<keyword evidence="1" id="KW-0472">Membrane</keyword>